<protein>
    <recommendedName>
        <fullName evidence="3">Glycerophosphocholine acyltransferase 1</fullName>
    </recommendedName>
</protein>
<evidence type="ECO:0000256" key="2">
    <source>
        <dbReference type="ARBA" id="ARBA00006675"/>
    </source>
</evidence>
<sequence length="453" mass="51744">MSRPPTPPNGKAYFSAPFDRFKREEMAEWASAFTLLDTVETYFDSHVDLLQRKLQKHSDRLKMRAEETFKIRDLSGDLIAENFEREYKGFKLKVSSRMTKLSSSWHSGKVVQTREKLSFFFGVMSLLFSALIFNQAPQWVHISYTVQGCYLLPLRAYTYKKRAWHYFLFDLCYYVTLLNFIYIWFFPGSPALFVACYCLSHGSLASAVITWRNSLVFHDQDKVTSLFVHIYGPFTFTVIRHFYPSAEVRFPALAELPHLQPLRALLLSGGIYLIWQLLYWKFVLVDRRAKIESGQRTTSFSFLLNDKRSLIGRSLSSIPPAYREAAFMGGQLLYGVLTEVPAVYLLYDSPFWSGAFLIGILSVSVWNGGGFYIEVFGRKFERELEALRKELAESTARSGRSSPVSTPGLSRGPSSDGLSSADNSPPLMMNSKILEEVPSTFTLQSPEPKSKDQ</sequence>
<keyword evidence="11" id="KW-1208">Phospholipid metabolism</keyword>
<evidence type="ECO:0000313" key="16">
    <source>
        <dbReference type="Proteomes" id="UP001222325"/>
    </source>
</evidence>
<keyword evidence="10" id="KW-0594">Phospholipid biosynthesis</keyword>
<dbReference type="Pfam" id="PF10998">
    <property type="entry name" value="DUF2838"/>
    <property type="match status" value="1"/>
</dbReference>
<comment type="similarity">
    <text evidence="2">Belongs to the GPC1 family.</text>
</comment>
<keyword evidence="9 14" id="KW-0472">Membrane</keyword>
<evidence type="ECO:0000256" key="14">
    <source>
        <dbReference type="SAM" id="Phobius"/>
    </source>
</evidence>
<evidence type="ECO:0000256" key="6">
    <source>
        <dbReference type="ARBA" id="ARBA00022692"/>
    </source>
</evidence>
<feature type="transmembrane region" description="Helical" evidence="14">
    <location>
        <begin position="164"/>
        <end position="185"/>
    </location>
</feature>
<evidence type="ECO:0000256" key="13">
    <source>
        <dbReference type="SAM" id="MobiDB-lite"/>
    </source>
</evidence>
<feature type="compositionally biased region" description="Polar residues" evidence="13">
    <location>
        <begin position="395"/>
        <end position="423"/>
    </location>
</feature>
<name>A0AAD6XLJ7_9AGAR</name>
<reference evidence="15" key="1">
    <citation type="submission" date="2023-03" db="EMBL/GenBank/DDBJ databases">
        <title>Massive genome expansion in bonnet fungi (Mycena s.s.) driven by repeated elements and novel gene families across ecological guilds.</title>
        <authorList>
            <consortium name="Lawrence Berkeley National Laboratory"/>
            <person name="Harder C.B."/>
            <person name="Miyauchi S."/>
            <person name="Viragh M."/>
            <person name="Kuo A."/>
            <person name="Thoen E."/>
            <person name="Andreopoulos B."/>
            <person name="Lu D."/>
            <person name="Skrede I."/>
            <person name="Drula E."/>
            <person name="Henrissat B."/>
            <person name="Morin E."/>
            <person name="Kohler A."/>
            <person name="Barry K."/>
            <person name="LaButti K."/>
            <person name="Morin E."/>
            <person name="Salamov A."/>
            <person name="Lipzen A."/>
            <person name="Mereny Z."/>
            <person name="Hegedus B."/>
            <person name="Baldrian P."/>
            <person name="Stursova M."/>
            <person name="Weitz H."/>
            <person name="Taylor A."/>
            <person name="Grigoriev I.V."/>
            <person name="Nagy L.G."/>
            <person name="Martin F."/>
            <person name="Kauserud H."/>
        </authorList>
    </citation>
    <scope>NUCLEOTIDE SEQUENCE</scope>
    <source>
        <strain evidence="15">CBHHK173m</strain>
    </source>
</reference>
<dbReference type="InterPro" id="IPR021261">
    <property type="entry name" value="GPCAT"/>
</dbReference>
<comment type="subcellular location">
    <subcellularLocation>
        <location evidence="1">Membrane</location>
        <topology evidence="1">Multi-pass membrane protein</topology>
    </subcellularLocation>
</comment>
<evidence type="ECO:0000256" key="11">
    <source>
        <dbReference type="ARBA" id="ARBA00023264"/>
    </source>
</evidence>
<organism evidence="15 16">
    <name type="scientific">Mycena belliarum</name>
    <dbReference type="NCBI Taxonomy" id="1033014"/>
    <lineage>
        <taxon>Eukaryota</taxon>
        <taxon>Fungi</taxon>
        <taxon>Dikarya</taxon>
        <taxon>Basidiomycota</taxon>
        <taxon>Agaricomycotina</taxon>
        <taxon>Agaricomycetes</taxon>
        <taxon>Agaricomycetidae</taxon>
        <taxon>Agaricales</taxon>
        <taxon>Marasmiineae</taxon>
        <taxon>Mycenaceae</taxon>
        <taxon>Mycena</taxon>
    </lineage>
</organism>
<dbReference type="Proteomes" id="UP001222325">
    <property type="component" value="Unassembled WGS sequence"/>
</dbReference>
<feature type="transmembrane region" description="Helical" evidence="14">
    <location>
        <begin position="223"/>
        <end position="242"/>
    </location>
</feature>
<evidence type="ECO:0000256" key="4">
    <source>
        <dbReference type="ARBA" id="ARBA00022516"/>
    </source>
</evidence>
<dbReference type="GO" id="GO:0006656">
    <property type="term" value="P:phosphatidylcholine biosynthetic process"/>
    <property type="evidence" value="ECO:0007669"/>
    <property type="project" value="TreeGrafter"/>
</dbReference>
<dbReference type="PANTHER" id="PTHR31201:SF1">
    <property type="entry name" value="GLYCEROPHOSPHOCHOLINE ACYLTRANSFERASE 1"/>
    <property type="match status" value="1"/>
</dbReference>
<keyword evidence="6 14" id="KW-0812">Transmembrane</keyword>
<dbReference type="PANTHER" id="PTHR31201">
    <property type="entry name" value="OS01G0585100 PROTEIN"/>
    <property type="match status" value="1"/>
</dbReference>
<keyword evidence="5" id="KW-0808">Transferase</keyword>
<evidence type="ECO:0000256" key="7">
    <source>
        <dbReference type="ARBA" id="ARBA00022989"/>
    </source>
</evidence>
<keyword evidence="4" id="KW-0444">Lipid biosynthesis</keyword>
<dbReference type="GO" id="GO:0016746">
    <property type="term" value="F:acyltransferase activity"/>
    <property type="evidence" value="ECO:0007669"/>
    <property type="project" value="UniProtKB-KW"/>
</dbReference>
<keyword evidence="12" id="KW-0012">Acyltransferase</keyword>
<evidence type="ECO:0000256" key="8">
    <source>
        <dbReference type="ARBA" id="ARBA00023098"/>
    </source>
</evidence>
<evidence type="ECO:0000256" key="3">
    <source>
        <dbReference type="ARBA" id="ARBA00019082"/>
    </source>
</evidence>
<feature type="transmembrane region" description="Helical" evidence="14">
    <location>
        <begin position="325"/>
        <end position="347"/>
    </location>
</feature>
<gene>
    <name evidence="15" type="ORF">B0H15DRAFT_801290</name>
</gene>
<keyword evidence="8" id="KW-0443">Lipid metabolism</keyword>
<keyword evidence="7 14" id="KW-1133">Transmembrane helix</keyword>
<feature type="transmembrane region" description="Helical" evidence="14">
    <location>
        <begin position="262"/>
        <end position="280"/>
    </location>
</feature>
<keyword evidence="16" id="KW-1185">Reference proteome</keyword>
<evidence type="ECO:0000256" key="5">
    <source>
        <dbReference type="ARBA" id="ARBA00022679"/>
    </source>
</evidence>
<feature type="transmembrane region" description="Helical" evidence="14">
    <location>
        <begin position="191"/>
        <end position="211"/>
    </location>
</feature>
<comment type="caution">
    <text evidence="15">The sequence shown here is derived from an EMBL/GenBank/DDBJ whole genome shotgun (WGS) entry which is preliminary data.</text>
</comment>
<evidence type="ECO:0000256" key="1">
    <source>
        <dbReference type="ARBA" id="ARBA00004141"/>
    </source>
</evidence>
<dbReference type="EMBL" id="JARJCN010000029">
    <property type="protein sequence ID" value="KAJ7087210.1"/>
    <property type="molecule type" value="Genomic_DNA"/>
</dbReference>
<dbReference type="AlphaFoldDB" id="A0AAD6XLJ7"/>
<evidence type="ECO:0000256" key="10">
    <source>
        <dbReference type="ARBA" id="ARBA00023209"/>
    </source>
</evidence>
<evidence type="ECO:0000313" key="15">
    <source>
        <dbReference type="EMBL" id="KAJ7087210.1"/>
    </source>
</evidence>
<feature type="region of interest" description="Disordered" evidence="13">
    <location>
        <begin position="395"/>
        <end position="429"/>
    </location>
</feature>
<evidence type="ECO:0000256" key="12">
    <source>
        <dbReference type="ARBA" id="ARBA00023315"/>
    </source>
</evidence>
<feature type="transmembrane region" description="Helical" evidence="14">
    <location>
        <begin position="117"/>
        <end position="133"/>
    </location>
</feature>
<evidence type="ECO:0000256" key="9">
    <source>
        <dbReference type="ARBA" id="ARBA00023136"/>
    </source>
</evidence>
<dbReference type="GO" id="GO:0016020">
    <property type="term" value="C:membrane"/>
    <property type="evidence" value="ECO:0007669"/>
    <property type="project" value="UniProtKB-SubCell"/>
</dbReference>
<feature type="transmembrane region" description="Helical" evidence="14">
    <location>
        <begin position="353"/>
        <end position="373"/>
    </location>
</feature>
<accession>A0AAD6XLJ7</accession>
<proteinExistence type="inferred from homology"/>